<dbReference type="NCBIfam" id="TIGR01806">
    <property type="entry name" value="CM_mono2"/>
    <property type="match status" value="1"/>
</dbReference>
<name>A0AA36PIY7_YERMO</name>
<evidence type="ECO:0000256" key="4">
    <source>
        <dbReference type="ARBA" id="ARBA00023235"/>
    </source>
</evidence>
<dbReference type="PANTHER" id="PTHR38041:SF2">
    <property type="entry name" value="SECRETED CHORISMATE MUTASE"/>
    <property type="match status" value="1"/>
</dbReference>
<dbReference type="RefSeq" id="WP_072079641.1">
    <property type="nucleotide sequence ID" value="NZ_CABHYS010000028.1"/>
</dbReference>
<evidence type="ECO:0000256" key="2">
    <source>
        <dbReference type="ARBA" id="ARBA00012404"/>
    </source>
</evidence>
<accession>A0AA36PIY7</accession>
<dbReference type="InterPro" id="IPR051331">
    <property type="entry name" value="Chorismate_mutase-related"/>
</dbReference>
<dbReference type="InterPro" id="IPR002701">
    <property type="entry name" value="CM_II_prokaryot"/>
</dbReference>
<dbReference type="InterPro" id="IPR036979">
    <property type="entry name" value="CM_dom_sf"/>
</dbReference>
<organism evidence="6 7">
    <name type="scientific">Yersinia mollaretii</name>
    <dbReference type="NCBI Taxonomy" id="33060"/>
    <lineage>
        <taxon>Bacteria</taxon>
        <taxon>Pseudomonadati</taxon>
        <taxon>Pseudomonadota</taxon>
        <taxon>Gammaproteobacteria</taxon>
        <taxon>Enterobacterales</taxon>
        <taxon>Yersiniaceae</taxon>
        <taxon>Yersinia</taxon>
    </lineage>
</organism>
<dbReference type="GO" id="GO:0046417">
    <property type="term" value="P:chorismate metabolic process"/>
    <property type="evidence" value="ECO:0007669"/>
    <property type="project" value="InterPro"/>
</dbReference>
<dbReference type="GO" id="GO:0004106">
    <property type="term" value="F:chorismate mutase activity"/>
    <property type="evidence" value="ECO:0007669"/>
    <property type="project" value="UniProtKB-EC"/>
</dbReference>
<evidence type="ECO:0000313" key="7">
    <source>
        <dbReference type="Proteomes" id="UP000040841"/>
    </source>
</evidence>
<evidence type="ECO:0000259" key="5">
    <source>
        <dbReference type="SMART" id="SM00830"/>
    </source>
</evidence>
<comment type="caution">
    <text evidence="6">The sequence shown here is derived from an EMBL/GenBank/DDBJ whole genome shotgun (WGS) entry which is preliminary data.</text>
</comment>
<dbReference type="AlphaFoldDB" id="A0AA36PIY7"/>
<evidence type="ECO:0000313" key="6">
    <source>
        <dbReference type="EMBL" id="CNH86359.1"/>
    </source>
</evidence>
<evidence type="ECO:0000256" key="3">
    <source>
        <dbReference type="ARBA" id="ARBA00022729"/>
    </source>
</evidence>
<dbReference type="Gene3D" id="1.20.59.10">
    <property type="entry name" value="Chorismate mutase"/>
    <property type="match status" value="1"/>
</dbReference>
<dbReference type="Pfam" id="PF01817">
    <property type="entry name" value="CM_2"/>
    <property type="match status" value="1"/>
</dbReference>
<sequence>MENIFKNACFPTLHLFLKLCNKATTGLIVILFTLGMMPFYAQAAENSDLPTLINQRLSYMKDVASSKALNHLPVEVLTQEAQVLVDTLKIAASQGIDPVSIKPFIVAQMDAAKAIQYRYRADWLSTPETGWQPRPLNEIRAEIARLSAQIIERLAIELRTNGKISPSDQSEFIARLQQKNLSKADEIQLYKTLLQVRLTKQPLARADVVIAD</sequence>
<dbReference type="Proteomes" id="UP000040841">
    <property type="component" value="Unassembled WGS sequence"/>
</dbReference>
<dbReference type="InterPro" id="IPR008240">
    <property type="entry name" value="Chorismate_mutase_periplasmic"/>
</dbReference>
<dbReference type="PANTHER" id="PTHR38041">
    <property type="entry name" value="CHORISMATE MUTASE"/>
    <property type="match status" value="1"/>
</dbReference>
<dbReference type="NCBIfam" id="NF005965">
    <property type="entry name" value="PRK08055.1"/>
    <property type="match status" value="1"/>
</dbReference>
<gene>
    <name evidence="6" type="primary">pheA2</name>
    <name evidence="6" type="ORF">ERS008502_01567</name>
</gene>
<keyword evidence="4 6" id="KW-0413">Isomerase</keyword>
<dbReference type="GO" id="GO:0009697">
    <property type="term" value="P:salicylic acid biosynthetic process"/>
    <property type="evidence" value="ECO:0007669"/>
    <property type="project" value="TreeGrafter"/>
</dbReference>
<proteinExistence type="predicted"/>
<dbReference type="EMBL" id="CQBM01000002">
    <property type="protein sequence ID" value="CNH86359.1"/>
    <property type="molecule type" value="Genomic_DNA"/>
</dbReference>
<dbReference type="InterPro" id="IPR036263">
    <property type="entry name" value="Chorismate_II_sf"/>
</dbReference>
<reference evidence="6 7" key="1">
    <citation type="submission" date="2015-03" db="EMBL/GenBank/DDBJ databases">
        <authorList>
            <consortium name="Pathogen Informatics"/>
            <person name="Murphy D."/>
        </authorList>
    </citation>
    <scope>NUCLEOTIDE SEQUENCE [LARGE SCALE GENOMIC DNA]</scope>
    <source>
        <strain evidence="6 7">FE82747</strain>
    </source>
</reference>
<feature type="domain" description="Chorismate mutase" evidence="5">
    <location>
        <begin position="43"/>
        <end position="119"/>
    </location>
</feature>
<dbReference type="PIRSF" id="PIRSF026640">
    <property type="entry name" value="Peripl_chor_mut"/>
    <property type="match status" value="1"/>
</dbReference>
<dbReference type="SMART" id="SM00830">
    <property type="entry name" value="CM_2"/>
    <property type="match status" value="1"/>
</dbReference>
<dbReference type="SUPFAM" id="SSF48600">
    <property type="entry name" value="Chorismate mutase II"/>
    <property type="match status" value="1"/>
</dbReference>
<evidence type="ECO:0000256" key="1">
    <source>
        <dbReference type="ARBA" id="ARBA00004817"/>
    </source>
</evidence>
<protein>
    <recommendedName>
        <fullName evidence="2">chorismate mutase</fullName>
        <ecNumber evidence="2">5.4.99.5</ecNumber>
    </recommendedName>
</protein>
<comment type="pathway">
    <text evidence="1">Metabolic intermediate biosynthesis; prephenate biosynthesis; prephenate from chorismate: step 1/1.</text>
</comment>
<dbReference type="EC" id="5.4.99.5" evidence="2"/>
<keyword evidence="3" id="KW-0732">Signal</keyword>